<evidence type="ECO:0000313" key="5">
    <source>
        <dbReference type="EMBL" id="KAG5462553.1"/>
    </source>
</evidence>
<dbReference type="SUPFAM" id="SSF50249">
    <property type="entry name" value="Nucleic acid-binding proteins"/>
    <property type="match status" value="1"/>
</dbReference>
<sequence length="161" mass="17726">MIDACFRLHRTQDVRAVEKDDVQIYKCFRPGDVVRAQVVGCCRAAAPMHFLKTTDNLSAAAARGRRPSQISLGDARSYQLSTAHNDLGVIFAKSVAVRSFLVFFLDPGNADGLFPRLCRAGAMMGPISWREMMCTKTKAIEFRKCAKPATSADPTPQEKDA</sequence>
<gene>
    <name evidence="5" type="ORF">BJ554DRAFT_4656</name>
</gene>
<dbReference type="Proteomes" id="UP000673691">
    <property type="component" value="Unassembled WGS sequence"/>
</dbReference>
<evidence type="ECO:0000313" key="6">
    <source>
        <dbReference type="Proteomes" id="UP000673691"/>
    </source>
</evidence>
<dbReference type="OrthoDB" id="440760at2759"/>
<dbReference type="GO" id="GO:0005737">
    <property type="term" value="C:cytoplasm"/>
    <property type="evidence" value="ECO:0007669"/>
    <property type="project" value="TreeGrafter"/>
</dbReference>
<keyword evidence="2" id="KW-0963">Cytoplasm</keyword>
<dbReference type="EMBL" id="JAEFCI010001979">
    <property type="protein sequence ID" value="KAG5462553.1"/>
    <property type="molecule type" value="Genomic_DNA"/>
</dbReference>
<keyword evidence="6" id="KW-1185">Reference proteome</keyword>
<dbReference type="GO" id="GO:0000176">
    <property type="term" value="C:nuclear exosome (RNase complex)"/>
    <property type="evidence" value="ECO:0007669"/>
    <property type="project" value="TreeGrafter"/>
</dbReference>
<evidence type="ECO:0000256" key="3">
    <source>
        <dbReference type="ARBA" id="ARBA00022835"/>
    </source>
</evidence>
<dbReference type="InterPro" id="IPR039771">
    <property type="entry name" value="Csl4"/>
</dbReference>
<feature type="domain" description="Exosome complex component CSL4 C-terminal" evidence="4">
    <location>
        <begin position="10"/>
        <end position="39"/>
    </location>
</feature>
<comment type="caution">
    <text evidence="5">The sequence shown here is derived from an EMBL/GenBank/DDBJ whole genome shotgun (WGS) entry which is preliminary data.</text>
</comment>
<dbReference type="PANTHER" id="PTHR12686:SF8">
    <property type="entry name" value="EXOSOME COMPLEX COMPONENT CSL4"/>
    <property type="match status" value="1"/>
</dbReference>
<dbReference type="PANTHER" id="PTHR12686">
    <property type="entry name" value="3'-5' EXORIBONUCLEASE CSL4-RELATED"/>
    <property type="match status" value="1"/>
</dbReference>
<reference evidence="5 6" key="1">
    <citation type="journal article" name="Sci. Rep.">
        <title>Genome-scale phylogenetic analyses confirm Olpidium as the closest living zoosporic fungus to the non-flagellated, terrestrial fungi.</title>
        <authorList>
            <person name="Chang Y."/>
            <person name="Rochon D."/>
            <person name="Sekimoto S."/>
            <person name="Wang Y."/>
            <person name="Chovatia M."/>
            <person name="Sandor L."/>
            <person name="Salamov A."/>
            <person name="Grigoriev I.V."/>
            <person name="Stajich J.E."/>
            <person name="Spatafora J.W."/>
        </authorList>
    </citation>
    <scope>NUCLEOTIDE SEQUENCE [LARGE SCALE GENOMIC DNA]</scope>
    <source>
        <strain evidence="5">S191</strain>
    </source>
</reference>
<dbReference type="Gene3D" id="2.40.50.140">
    <property type="entry name" value="Nucleic acid-binding proteins"/>
    <property type="match status" value="1"/>
</dbReference>
<evidence type="ECO:0000256" key="2">
    <source>
        <dbReference type="ARBA" id="ARBA00022490"/>
    </source>
</evidence>
<accession>A0A8H7ZZT7</accession>
<dbReference type="GO" id="GO:0005730">
    <property type="term" value="C:nucleolus"/>
    <property type="evidence" value="ECO:0007669"/>
    <property type="project" value="UniProtKB-SubCell"/>
</dbReference>
<keyword evidence="3" id="KW-0271">Exosome</keyword>
<protein>
    <recommendedName>
        <fullName evidence="4">Exosome complex component CSL4 C-terminal domain-containing protein</fullName>
    </recommendedName>
</protein>
<evidence type="ECO:0000256" key="1">
    <source>
        <dbReference type="ARBA" id="ARBA00004604"/>
    </source>
</evidence>
<dbReference type="Pfam" id="PF10447">
    <property type="entry name" value="EXOSC1"/>
    <property type="match status" value="1"/>
</dbReference>
<name>A0A8H7ZZT7_9FUNG</name>
<comment type="subcellular location">
    <subcellularLocation>
        <location evidence="1">Nucleus</location>
        <location evidence="1">Nucleolus</location>
    </subcellularLocation>
</comment>
<dbReference type="GO" id="GO:0003723">
    <property type="term" value="F:RNA binding"/>
    <property type="evidence" value="ECO:0007669"/>
    <property type="project" value="InterPro"/>
</dbReference>
<dbReference type="GO" id="GO:0006396">
    <property type="term" value="P:RNA processing"/>
    <property type="evidence" value="ECO:0007669"/>
    <property type="project" value="InterPro"/>
</dbReference>
<dbReference type="InterPro" id="IPR012340">
    <property type="entry name" value="NA-bd_OB-fold"/>
</dbReference>
<organism evidence="5 6">
    <name type="scientific">Olpidium bornovanus</name>
    <dbReference type="NCBI Taxonomy" id="278681"/>
    <lineage>
        <taxon>Eukaryota</taxon>
        <taxon>Fungi</taxon>
        <taxon>Fungi incertae sedis</taxon>
        <taxon>Olpidiomycota</taxon>
        <taxon>Olpidiomycotina</taxon>
        <taxon>Olpidiomycetes</taxon>
        <taxon>Olpidiales</taxon>
        <taxon>Olpidiaceae</taxon>
        <taxon>Olpidium</taxon>
    </lineage>
</organism>
<dbReference type="AlphaFoldDB" id="A0A8H7ZZT7"/>
<dbReference type="InterPro" id="IPR019495">
    <property type="entry name" value="EXOSC1_C"/>
</dbReference>
<proteinExistence type="predicted"/>
<evidence type="ECO:0000259" key="4">
    <source>
        <dbReference type="Pfam" id="PF10447"/>
    </source>
</evidence>